<accession>A0A3L9ZHZ1</accession>
<dbReference type="Proteomes" id="UP000280368">
    <property type="component" value="Unassembled WGS sequence"/>
</dbReference>
<organism evidence="1 2">
    <name type="scientific">Flavobacterium weaverense</name>
    <dbReference type="NCBI Taxonomy" id="271156"/>
    <lineage>
        <taxon>Bacteria</taxon>
        <taxon>Pseudomonadati</taxon>
        <taxon>Bacteroidota</taxon>
        <taxon>Flavobacteriia</taxon>
        <taxon>Flavobacteriales</taxon>
        <taxon>Flavobacteriaceae</taxon>
        <taxon>Flavobacterium</taxon>
    </lineage>
</organism>
<gene>
    <name evidence="1" type="ORF">BC961_2975</name>
</gene>
<keyword evidence="2" id="KW-1185">Reference proteome</keyword>
<evidence type="ECO:0000313" key="1">
    <source>
        <dbReference type="EMBL" id="RMA72571.1"/>
    </source>
</evidence>
<comment type="caution">
    <text evidence="1">The sequence shown here is derived from an EMBL/GenBank/DDBJ whole genome shotgun (WGS) entry which is preliminary data.</text>
</comment>
<dbReference type="AlphaFoldDB" id="A0A3L9ZHZ1"/>
<reference evidence="1 2" key="1">
    <citation type="submission" date="2018-10" db="EMBL/GenBank/DDBJ databases">
        <title>Genomic Encyclopedia of Archaeal and Bacterial Type Strains, Phase II (KMG-II): from individual species to whole genera.</title>
        <authorList>
            <person name="Goeker M."/>
        </authorList>
    </citation>
    <scope>NUCLEOTIDE SEQUENCE [LARGE SCALE GENOMIC DNA]</scope>
    <source>
        <strain evidence="1 2">DSM 19727</strain>
    </source>
</reference>
<protein>
    <submittedName>
        <fullName evidence="1">Uncharacterized protein</fullName>
    </submittedName>
</protein>
<name>A0A3L9ZHZ1_9FLAO</name>
<dbReference type="RefSeq" id="WP_121926527.1">
    <property type="nucleotide sequence ID" value="NZ_CBCSGA010000011.1"/>
</dbReference>
<evidence type="ECO:0000313" key="2">
    <source>
        <dbReference type="Proteomes" id="UP000280368"/>
    </source>
</evidence>
<proteinExistence type="predicted"/>
<dbReference type="EMBL" id="REFH01000013">
    <property type="protein sequence ID" value="RMA72571.1"/>
    <property type="molecule type" value="Genomic_DNA"/>
</dbReference>
<sequence length="101" mass="12018">MSVIERLEEWKSEFNPLYQKEFNTSSTSLAEKEDLFIITITGNVRVISKVHQIKITKFFPTHSNTNQEYLKGDLYNLNKLLDWMEQNFQFQLDEIISKIDL</sequence>